<evidence type="ECO:0000259" key="1">
    <source>
        <dbReference type="Pfam" id="PF11716"/>
    </source>
</evidence>
<dbReference type="GO" id="GO:0016853">
    <property type="term" value="F:isomerase activity"/>
    <property type="evidence" value="ECO:0007669"/>
    <property type="project" value="UniProtKB-KW"/>
</dbReference>
<keyword evidence="3" id="KW-1185">Reference proteome</keyword>
<organism evidence="2 3">
    <name type="scientific">Pseudonocardia abyssalis</name>
    <dbReference type="NCBI Taxonomy" id="2792008"/>
    <lineage>
        <taxon>Bacteria</taxon>
        <taxon>Bacillati</taxon>
        <taxon>Actinomycetota</taxon>
        <taxon>Actinomycetes</taxon>
        <taxon>Pseudonocardiales</taxon>
        <taxon>Pseudonocardiaceae</taxon>
        <taxon>Pseudonocardia</taxon>
    </lineage>
</organism>
<protein>
    <submittedName>
        <fullName evidence="2">Maleylpyruvate isomerase family mycothiol-dependent enzyme</fullName>
    </submittedName>
</protein>
<name>A0ABS6UXX5_9PSEU</name>
<feature type="domain" description="Mycothiol-dependent maleylpyruvate isomerase metal-binding" evidence="1">
    <location>
        <begin position="14"/>
        <end position="112"/>
    </location>
</feature>
<evidence type="ECO:0000313" key="2">
    <source>
        <dbReference type="EMBL" id="MBW0136559.1"/>
    </source>
</evidence>
<sequence>MTPSLDRPAVDAAVAAERHRLADHVTGLTDEQWRTPSLCCAWTVRDVVAHLTTTTRTTVPGLLRAAVRARGDFDRMEIDLAAGRAAAHTTAELVGLLRESADSRRRFPGSAPLDPLMDLVVHGQDIARPLGTPYDSPPEVVAAALAHVATNRFMGAPRRLAGVRLVSTDTGWTLGAGPEVRGRDIDLLLVASGRPAGLDALDGPGLALLAGRLG</sequence>
<evidence type="ECO:0000313" key="3">
    <source>
        <dbReference type="Proteomes" id="UP000694287"/>
    </source>
</evidence>
<dbReference type="InterPro" id="IPR024344">
    <property type="entry name" value="MDMPI_metal-binding"/>
</dbReference>
<dbReference type="Proteomes" id="UP000694287">
    <property type="component" value="Unassembled WGS sequence"/>
</dbReference>
<dbReference type="EMBL" id="JADQDK010000001">
    <property type="protein sequence ID" value="MBW0136559.1"/>
    <property type="molecule type" value="Genomic_DNA"/>
</dbReference>
<reference evidence="2 3" key="1">
    <citation type="submission" date="2020-11" db="EMBL/GenBank/DDBJ databases">
        <title>Pseudonocardia abyssalis sp. nov. and Pseudonocardia oceani sp. nov., description and phylogenomic analysis of two novel actinomycetes isolated from the deep Southern Ocean.</title>
        <authorList>
            <person name="Parra J."/>
        </authorList>
    </citation>
    <scope>NUCLEOTIDE SEQUENCE [LARGE SCALE GENOMIC DNA]</scope>
    <source>
        <strain evidence="2 3">KRD-168</strain>
    </source>
</reference>
<accession>A0ABS6UXX5</accession>
<dbReference type="Pfam" id="PF11716">
    <property type="entry name" value="MDMPI_N"/>
    <property type="match status" value="1"/>
</dbReference>
<dbReference type="InterPro" id="IPR017517">
    <property type="entry name" value="Maleyloyr_isom"/>
</dbReference>
<dbReference type="NCBIfam" id="TIGR03083">
    <property type="entry name" value="maleylpyruvate isomerase family mycothiol-dependent enzyme"/>
    <property type="match status" value="1"/>
</dbReference>
<comment type="caution">
    <text evidence="2">The sequence shown here is derived from an EMBL/GenBank/DDBJ whole genome shotgun (WGS) entry which is preliminary data.</text>
</comment>
<dbReference type="RefSeq" id="WP_218605216.1">
    <property type="nucleotide sequence ID" value="NZ_JADQDJ010000317.1"/>
</dbReference>
<proteinExistence type="predicted"/>
<keyword evidence="2" id="KW-0413">Isomerase</keyword>
<gene>
    <name evidence="2" type="ORF">I4I81_20125</name>
</gene>